<reference evidence="2" key="1">
    <citation type="submission" date="2020-03" db="EMBL/GenBank/DDBJ databases">
        <title>The deep terrestrial virosphere.</title>
        <authorList>
            <person name="Holmfeldt K."/>
            <person name="Nilsson E."/>
            <person name="Simone D."/>
            <person name="Lopez-Fernandez M."/>
            <person name="Wu X."/>
            <person name="de Brujin I."/>
            <person name="Lundin D."/>
            <person name="Andersson A."/>
            <person name="Bertilsson S."/>
            <person name="Dopson M."/>
        </authorList>
    </citation>
    <scope>NUCLEOTIDE SEQUENCE</scope>
    <source>
        <strain evidence="3">MM415A02420</strain>
        <strain evidence="2">MM415B00820</strain>
    </source>
</reference>
<sequence>MNATQDHVSTTVHRGKIIRAVIKTEVKGRAITIALDRTIDGDAWICSREGKKTARKENGKKGGPSSMTLSAF</sequence>
<evidence type="ECO:0000256" key="1">
    <source>
        <dbReference type="SAM" id="MobiDB-lite"/>
    </source>
</evidence>
<feature type="compositionally biased region" description="Basic and acidic residues" evidence="1">
    <location>
        <begin position="50"/>
        <end position="60"/>
    </location>
</feature>
<evidence type="ECO:0000313" key="3">
    <source>
        <dbReference type="EMBL" id="QJA73280.1"/>
    </source>
</evidence>
<accession>A0A6M3IWZ0</accession>
<gene>
    <name evidence="3" type="ORF">MM415A02420_0006</name>
    <name evidence="2" type="ORF">MM415B00820_0018</name>
</gene>
<organism evidence="2">
    <name type="scientific">viral metagenome</name>
    <dbReference type="NCBI Taxonomy" id="1070528"/>
    <lineage>
        <taxon>unclassified sequences</taxon>
        <taxon>metagenomes</taxon>
        <taxon>organismal metagenomes</taxon>
    </lineage>
</organism>
<name>A0A6M3IWZ0_9ZZZZ</name>
<feature type="region of interest" description="Disordered" evidence="1">
    <location>
        <begin position="50"/>
        <end position="72"/>
    </location>
</feature>
<evidence type="ECO:0000313" key="2">
    <source>
        <dbReference type="EMBL" id="QJA62156.1"/>
    </source>
</evidence>
<dbReference type="EMBL" id="MT142015">
    <property type="protein sequence ID" value="QJA73280.1"/>
    <property type="molecule type" value="Genomic_DNA"/>
</dbReference>
<proteinExistence type="predicted"/>
<dbReference type="EMBL" id="MT141463">
    <property type="protein sequence ID" value="QJA62156.1"/>
    <property type="molecule type" value="Genomic_DNA"/>
</dbReference>
<protein>
    <submittedName>
        <fullName evidence="2">Uncharacterized protein</fullName>
    </submittedName>
</protein>
<dbReference type="AlphaFoldDB" id="A0A6M3IWZ0"/>